<evidence type="ECO:0000259" key="1">
    <source>
        <dbReference type="Pfam" id="PF13843"/>
    </source>
</evidence>
<dbReference type="AlphaFoldDB" id="A0A0V0U2X4"/>
<keyword evidence="3" id="KW-1185">Reference proteome</keyword>
<proteinExistence type="predicted"/>
<dbReference type="PANTHER" id="PTHR47055:SF3">
    <property type="entry name" value="PHORBOL-ESTER_DAG-TYPE DOMAIN-CONTAINING PROTEIN"/>
    <property type="match status" value="1"/>
</dbReference>
<dbReference type="GO" id="GO:0043565">
    <property type="term" value="F:sequence-specific DNA binding"/>
    <property type="evidence" value="ECO:0007669"/>
    <property type="project" value="TreeGrafter"/>
</dbReference>
<protein>
    <submittedName>
        <fullName evidence="2">PiggyBac transposable element-derived protein 2</fullName>
    </submittedName>
</protein>
<accession>A0A0V0U2X4</accession>
<organism evidence="2 3">
    <name type="scientific">Trichinella murrelli</name>
    <dbReference type="NCBI Taxonomy" id="144512"/>
    <lineage>
        <taxon>Eukaryota</taxon>
        <taxon>Metazoa</taxon>
        <taxon>Ecdysozoa</taxon>
        <taxon>Nematoda</taxon>
        <taxon>Enoplea</taxon>
        <taxon>Dorylaimia</taxon>
        <taxon>Trichinellida</taxon>
        <taxon>Trichinellidae</taxon>
        <taxon>Trichinella</taxon>
    </lineage>
</organism>
<gene>
    <name evidence="2" type="primary">PGBD2</name>
    <name evidence="2" type="ORF">T05_15530</name>
</gene>
<dbReference type="STRING" id="144512.A0A0V0U2X4"/>
<dbReference type="EMBL" id="JYDJ01000074">
    <property type="protein sequence ID" value="KRX45533.1"/>
    <property type="molecule type" value="Genomic_DNA"/>
</dbReference>
<evidence type="ECO:0000313" key="2">
    <source>
        <dbReference type="EMBL" id="KRX45533.1"/>
    </source>
</evidence>
<sequence length="193" mass="22404">MTQLPDIRFDGVNYILGTEPLGPFKTLALECNCFSDAWNNRQELYISAVRFGYKVWLLCGNHGYPYHMNTYQGKEIHSSKVPFSTRVISNMVDIIQENCSTTRLTFYFDNFFNNYDLLVMLSELKMRAIGTIRPYRSNGAGAVMLPDKQLMEQKRGAFDFRSDRNVYIAKWHDNSIVRIASNFMTHSPLRNTQ</sequence>
<dbReference type="InterPro" id="IPR029526">
    <property type="entry name" value="PGBD"/>
</dbReference>
<name>A0A0V0U2X4_9BILA</name>
<dbReference type="OrthoDB" id="5931259at2759"/>
<dbReference type="Proteomes" id="UP000055048">
    <property type="component" value="Unassembled WGS sequence"/>
</dbReference>
<dbReference type="InterPro" id="IPR052638">
    <property type="entry name" value="PiggyBac_TE-derived"/>
</dbReference>
<reference evidence="2 3" key="1">
    <citation type="submission" date="2015-01" db="EMBL/GenBank/DDBJ databases">
        <title>Evolution of Trichinella species and genotypes.</title>
        <authorList>
            <person name="Korhonen P.K."/>
            <person name="Edoardo P."/>
            <person name="Giuseppe L.R."/>
            <person name="Gasser R.B."/>
        </authorList>
    </citation>
    <scope>NUCLEOTIDE SEQUENCE [LARGE SCALE GENOMIC DNA]</scope>
    <source>
        <strain evidence="2">ISS417</strain>
    </source>
</reference>
<feature type="domain" description="PiggyBac transposable element-derived protein" evidence="1">
    <location>
        <begin position="36"/>
        <end position="188"/>
    </location>
</feature>
<dbReference type="PANTHER" id="PTHR47055">
    <property type="entry name" value="DDE_TNP_1_7 DOMAIN-CONTAINING PROTEIN"/>
    <property type="match status" value="1"/>
</dbReference>
<dbReference type="Pfam" id="PF13843">
    <property type="entry name" value="DDE_Tnp_1_7"/>
    <property type="match status" value="1"/>
</dbReference>
<comment type="caution">
    <text evidence="2">The sequence shown here is derived from an EMBL/GenBank/DDBJ whole genome shotgun (WGS) entry which is preliminary data.</text>
</comment>
<evidence type="ECO:0000313" key="3">
    <source>
        <dbReference type="Proteomes" id="UP000055048"/>
    </source>
</evidence>